<evidence type="ECO:0000256" key="1">
    <source>
        <dbReference type="ARBA" id="ARBA00004141"/>
    </source>
</evidence>
<keyword evidence="3 6" id="KW-0812">Transmembrane</keyword>
<dbReference type="KEGG" id="ppd:Ppro_0822"/>
<dbReference type="HOGENOM" id="CLU_023979_2_0_7"/>
<comment type="subcellular location">
    <subcellularLocation>
        <location evidence="1">Membrane</location>
        <topology evidence="1">Multi-pass membrane protein</topology>
    </subcellularLocation>
</comment>
<reference evidence="8 9" key="1">
    <citation type="submission" date="2006-10" db="EMBL/GenBank/DDBJ databases">
        <title>Complete sequence of chromosome of Pelobacter propionicus DSM 2379.</title>
        <authorList>
            <consortium name="US DOE Joint Genome Institute"/>
            <person name="Copeland A."/>
            <person name="Lucas S."/>
            <person name="Lapidus A."/>
            <person name="Barry K."/>
            <person name="Detter J.C."/>
            <person name="Glavina del Rio T."/>
            <person name="Hammon N."/>
            <person name="Israni S."/>
            <person name="Dalin E."/>
            <person name="Tice H."/>
            <person name="Pitluck S."/>
            <person name="Saunders E."/>
            <person name="Brettin T."/>
            <person name="Bruce D."/>
            <person name="Han C."/>
            <person name="Tapia R."/>
            <person name="Schmutz J."/>
            <person name="Larimer F."/>
            <person name="Land M."/>
            <person name="Hauser L."/>
            <person name="Kyrpides N."/>
            <person name="Kim E."/>
            <person name="Lovley D."/>
            <person name="Richardson P."/>
        </authorList>
    </citation>
    <scope>NUCLEOTIDE SEQUENCE [LARGE SCALE GENOMIC DNA]</scope>
    <source>
        <strain evidence="9">DSM 2379 / NBRC 103807 / OttBd1</strain>
    </source>
</reference>
<evidence type="ECO:0000313" key="9">
    <source>
        <dbReference type="Proteomes" id="UP000006732"/>
    </source>
</evidence>
<feature type="chain" id="PRO_5002631789" evidence="7">
    <location>
        <begin position="22"/>
        <end position="396"/>
    </location>
</feature>
<keyword evidence="5 6" id="KW-0472">Membrane</keyword>
<dbReference type="STRING" id="338966.Ppro_0822"/>
<evidence type="ECO:0000256" key="5">
    <source>
        <dbReference type="ARBA" id="ARBA00023136"/>
    </source>
</evidence>
<feature type="transmembrane region" description="Helical" evidence="6">
    <location>
        <begin position="368"/>
        <end position="387"/>
    </location>
</feature>
<dbReference type="PANTHER" id="PTHR31632:SF2">
    <property type="entry name" value="PLASMA MEMBRANE IRON PERMEASE"/>
    <property type="match status" value="1"/>
</dbReference>
<dbReference type="GO" id="GO:0033573">
    <property type="term" value="C:high-affinity iron permease complex"/>
    <property type="evidence" value="ECO:0007669"/>
    <property type="project" value="InterPro"/>
</dbReference>
<dbReference type="GO" id="GO:0015093">
    <property type="term" value="F:ferrous iron transmembrane transporter activity"/>
    <property type="evidence" value="ECO:0007669"/>
    <property type="project" value="TreeGrafter"/>
</dbReference>
<evidence type="ECO:0000256" key="6">
    <source>
        <dbReference type="SAM" id="Phobius"/>
    </source>
</evidence>
<protein>
    <submittedName>
        <fullName evidence="8">Iron permease FTR1</fullName>
    </submittedName>
</protein>
<feature type="transmembrane region" description="Helical" evidence="6">
    <location>
        <begin position="285"/>
        <end position="304"/>
    </location>
</feature>
<dbReference type="eggNOG" id="COG0672">
    <property type="taxonomic scope" value="Bacteria"/>
</dbReference>
<accession>A1AM82</accession>
<keyword evidence="9" id="KW-1185">Reference proteome</keyword>
<feature type="transmembrane region" description="Helical" evidence="6">
    <location>
        <begin position="311"/>
        <end position="332"/>
    </location>
</feature>
<organism evidence="8 9">
    <name type="scientific">Pelobacter propionicus (strain DSM 2379 / NBRC 103807 / OttBd1)</name>
    <dbReference type="NCBI Taxonomy" id="338966"/>
    <lineage>
        <taxon>Bacteria</taxon>
        <taxon>Pseudomonadati</taxon>
        <taxon>Thermodesulfobacteriota</taxon>
        <taxon>Desulfuromonadia</taxon>
        <taxon>Desulfuromonadales</taxon>
        <taxon>Desulfuromonadaceae</taxon>
        <taxon>Pelobacter</taxon>
    </lineage>
</organism>
<sequence length="396" mass="43388">MKDFICCALFLLLTIPAVLHAAQGVTEDYRPVVAEIVRRGDAAMANYSPTVSTQTGNEFSRLYFDIFESSGMEFTLRLKDNSFMLRIESGFSLLISQAMGGKPKAVLEKSWAALKNDLDYAVTHYSSNGTGYGGRVMQSFVILFREGLEAMLVVAALVAYLRRSGYADKVRVIWHGVCWALVASVVAAWVLGSLIRTSGANREMLEGVTMLVAAAVLLYVSYWLTAKRDAERWQAFIRDTMDRAMGRGSLFALGLVAFLAVFREGAETILFYQALMAGTLGGLDAVWVGMALAAVALVVVYLLVKVASIRLPLGLFFGGTALMLFVMAFMFAGQGILELQVSGLVRTTRLEGWPMVSWLGLFPTRETVLAQAVILLLPLLGMVWMIGKRTRVAVQP</sequence>
<evidence type="ECO:0000256" key="4">
    <source>
        <dbReference type="ARBA" id="ARBA00022989"/>
    </source>
</evidence>
<evidence type="ECO:0000256" key="7">
    <source>
        <dbReference type="SAM" id="SignalP"/>
    </source>
</evidence>
<dbReference type="Pfam" id="PF03239">
    <property type="entry name" value="FTR1"/>
    <property type="match status" value="1"/>
</dbReference>
<dbReference type="EMBL" id="CP000482">
    <property type="protein sequence ID" value="ABK98452.1"/>
    <property type="molecule type" value="Genomic_DNA"/>
</dbReference>
<evidence type="ECO:0000256" key="2">
    <source>
        <dbReference type="ARBA" id="ARBA00008333"/>
    </source>
</evidence>
<dbReference type="OrthoDB" id="9765171at2"/>
<dbReference type="RefSeq" id="WP_011734764.1">
    <property type="nucleotide sequence ID" value="NC_008609.1"/>
</dbReference>
<evidence type="ECO:0000313" key="8">
    <source>
        <dbReference type="EMBL" id="ABK98452.1"/>
    </source>
</evidence>
<keyword evidence="4 6" id="KW-1133">Transmembrane helix</keyword>
<dbReference type="PANTHER" id="PTHR31632">
    <property type="entry name" value="IRON TRANSPORTER FTH1"/>
    <property type="match status" value="1"/>
</dbReference>
<feature type="transmembrane region" description="Helical" evidence="6">
    <location>
        <begin position="140"/>
        <end position="161"/>
    </location>
</feature>
<proteinExistence type="inferred from homology"/>
<name>A1AM82_PELPD</name>
<gene>
    <name evidence="8" type="ordered locus">Ppro_0822</name>
</gene>
<feature type="transmembrane region" description="Helical" evidence="6">
    <location>
        <begin position="173"/>
        <end position="195"/>
    </location>
</feature>
<feature type="transmembrane region" description="Helical" evidence="6">
    <location>
        <begin position="207"/>
        <end position="224"/>
    </location>
</feature>
<dbReference type="Proteomes" id="UP000006732">
    <property type="component" value="Chromosome"/>
</dbReference>
<dbReference type="InterPro" id="IPR004923">
    <property type="entry name" value="FTR1/Fip1/EfeU"/>
</dbReference>
<keyword evidence="7" id="KW-0732">Signal</keyword>
<dbReference type="AlphaFoldDB" id="A1AM82"/>
<evidence type="ECO:0000256" key="3">
    <source>
        <dbReference type="ARBA" id="ARBA00022692"/>
    </source>
</evidence>
<comment type="similarity">
    <text evidence="2">Belongs to the oxidase-dependent Fe transporter (OFeT) (TC 9.A.10.1) family.</text>
</comment>
<feature type="signal peptide" evidence="7">
    <location>
        <begin position="1"/>
        <end position="21"/>
    </location>
</feature>
<feature type="transmembrane region" description="Helical" evidence="6">
    <location>
        <begin position="244"/>
        <end position="262"/>
    </location>
</feature>